<proteinExistence type="predicted"/>
<dbReference type="PANTHER" id="PTHR33542:SF5">
    <property type="entry name" value="FERROCHELATASE CHE1"/>
    <property type="match status" value="1"/>
</dbReference>
<reference evidence="1 2" key="1">
    <citation type="journal article" date="2016" name="Int. J. Syst. Evol. Microbiol.">
        <title>Tessaracoccus flavus sp. nov., isolated from the drainage system of a lindane-producing factory.</title>
        <authorList>
            <person name="Kumari R."/>
            <person name="Singh P."/>
            <person name="Schumann P."/>
            <person name="Lal R."/>
        </authorList>
    </citation>
    <scope>NUCLEOTIDE SEQUENCE [LARGE SCALE GENOMIC DNA]</scope>
    <source>
        <strain evidence="1 2">RP1T</strain>
    </source>
</reference>
<dbReference type="EMBL" id="CP019605">
    <property type="protein sequence ID" value="AQP43407.1"/>
    <property type="molecule type" value="Genomic_DNA"/>
</dbReference>
<dbReference type="Gene3D" id="3.40.50.1400">
    <property type="match status" value="2"/>
</dbReference>
<evidence type="ECO:0000313" key="2">
    <source>
        <dbReference type="Proteomes" id="UP000188324"/>
    </source>
</evidence>
<accession>A0A1Q2CB76</accession>
<dbReference type="GO" id="GO:0016829">
    <property type="term" value="F:lyase activity"/>
    <property type="evidence" value="ECO:0007669"/>
    <property type="project" value="InterPro"/>
</dbReference>
<dbReference type="OrthoDB" id="7345302at2"/>
<dbReference type="InterPro" id="IPR002762">
    <property type="entry name" value="CbiX-like"/>
</dbReference>
<dbReference type="PANTHER" id="PTHR33542">
    <property type="entry name" value="SIROHYDROCHLORIN FERROCHELATASE, CHLOROPLASTIC"/>
    <property type="match status" value="1"/>
</dbReference>
<sequence>MSGPATLIIALHGTRHRPGTEFAEQLRAAVSAELPGVPVELGWVDIHDELLAETVQRFERSVIVPAFLAAGYHVEHDVRDAVAASGGRAVATDHVGPDLVRAIGDRLLAAGPLGDAVVLAAIGSKRPGATAEVHAAARRLSQLVGRPVEPGFIYASEPTLEAAAEKLRAQGHLTLSVATHALAPGLYQRHTAALGVPTVADPIGTHPLLVSAIVGRYATAALAQAA</sequence>
<dbReference type="SUPFAM" id="SSF53800">
    <property type="entry name" value="Chelatase"/>
    <property type="match status" value="1"/>
</dbReference>
<keyword evidence="2" id="KW-1185">Reference proteome</keyword>
<organism evidence="1 2">
    <name type="scientific">Tessaracoccus flavus</name>
    <dbReference type="NCBI Taxonomy" id="1610493"/>
    <lineage>
        <taxon>Bacteria</taxon>
        <taxon>Bacillati</taxon>
        <taxon>Actinomycetota</taxon>
        <taxon>Actinomycetes</taxon>
        <taxon>Propionibacteriales</taxon>
        <taxon>Propionibacteriaceae</taxon>
        <taxon>Tessaracoccus</taxon>
    </lineage>
</organism>
<dbReference type="Pfam" id="PF01903">
    <property type="entry name" value="CbiX"/>
    <property type="match status" value="2"/>
</dbReference>
<evidence type="ECO:0000313" key="1">
    <source>
        <dbReference type="EMBL" id="AQP43407.1"/>
    </source>
</evidence>
<dbReference type="InterPro" id="IPR050963">
    <property type="entry name" value="Sirohydro_Cobaltochel/CbiX"/>
</dbReference>
<protein>
    <submittedName>
        <fullName evidence="1">Uncharacterized protein</fullName>
    </submittedName>
</protein>
<dbReference type="Proteomes" id="UP000188324">
    <property type="component" value="Chromosome"/>
</dbReference>
<gene>
    <name evidence="1" type="ORF">RPIT_00025</name>
</gene>
<dbReference type="STRING" id="1610493.RPIT_00025"/>
<name>A0A1Q2CB76_9ACTN</name>
<dbReference type="RefSeq" id="WP_077339298.1">
    <property type="nucleotide sequence ID" value="NZ_CP019605.1"/>
</dbReference>
<dbReference type="KEGG" id="tfl:RPIT_00025"/>
<dbReference type="AlphaFoldDB" id="A0A1Q2CB76"/>